<accession>A0A365Y1K8</accession>
<evidence type="ECO:0000313" key="1">
    <source>
        <dbReference type="EMBL" id="RBL92512.1"/>
    </source>
</evidence>
<sequence>MIGLFFSDGEVSNHNGTFFYCTYPSLQGIIICLKEQQQQGKKAQQDCDLPIADCLRPNH</sequence>
<name>A0A365Y1K8_9BACT</name>
<evidence type="ECO:0000313" key="2">
    <source>
        <dbReference type="Proteomes" id="UP000253410"/>
    </source>
</evidence>
<protein>
    <submittedName>
        <fullName evidence="1">Uncharacterized protein</fullName>
    </submittedName>
</protein>
<gene>
    <name evidence="1" type="ORF">DF182_07985</name>
</gene>
<organism evidence="1 2">
    <name type="scientific">Chitinophaga flava</name>
    <dbReference type="NCBI Taxonomy" id="2259036"/>
    <lineage>
        <taxon>Bacteria</taxon>
        <taxon>Pseudomonadati</taxon>
        <taxon>Bacteroidota</taxon>
        <taxon>Chitinophagia</taxon>
        <taxon>Chitinophagales</taxon>
        <taxon>Chitinophagaceae</taxon>
        <taxon>Chitinophaga</taxon>
    </lineage>
</organism>
<dbReference type="RefSeq" id="WP_113615114.1">
    <property type="nucleotide sequence ID" value="NZ_QFFJ01000001.1"/>
</dbReference>
<proteinExistence type="predicted"/>
<dbReference type="Proteomes" id="UP000253410">
    <property type="component" value="Unassembled WGS sequence"/>
</dbReference>
<dbReference type="AlphaFoldDB" id="A0A365Y1K8"/>
<reference evidence="1 2" key="1">
    <citation type="submission" date="2018-05" db="EMBL/GenBank/DDBJ databases">
        <title>Chitinophaga sp. K3CV102501T nov., isolated from isolated from a monsoon evergreen broad-leaved forest soil.</title>
        <authorList>
            <person name="Lv Y."/>
        </authorList>
    </citation>
    <scope>NUCLEOTIDE SEQUENCE [LARGE SCALE GENOMIC DNA]</scope>
    <source>
        <strain evidence="1 2">GDMCC 1.1325</strain>
    </source>
</reference>
<comment type="caution">
    <text evidence="1">The sequence shown here is derived from an EMBL/GenBank/DDBJ whole genome shotgun (WGS) entry which is preliminary data.</text>
</comment>
<dbReference type="EMBL" id="QFFJ01000001">
    <property type="protein sequence ID" value="RBL92512.1"/>
    <property type="molecule type" value="Genomic_DNA"/>
</dbReference>
<keyword evidence="2" id="KW-1185">Reference proteome</keyword>